<name>A0A210QBP9_MIZYE</name>
<dbReference type="Gene3D" id="1.10.8.10">
    <property type="entry name" value="DNA helicase RuvA subunit, C-terminal domain"/>
    <property type="match status" value="1"/>
</dbReference>
<organism evidence="4 5">
    <name type="scientific">Mizuhopecten yessoensis</name>
    <name type="common">Japanese scallop</name>
    <name type="synonym">Patinopecten yessoensis</name>
    <dbReference type="NCBI Taxonomy" id="6573"/>
    <lineage>
        <taxon>Eukaryota</taxon>
        <taxon>Metazoa</taxon>
        <taxon>Spiralia</taxon>
        <taxon>Lophotrochozoa</taxon>
        <taxon>Mollusca</taxon>
        <taxon>Bivalvia</taxon>
        <taxon>Autobranchia</taxon>
        <taxon>Pteriomorphia</taxon>
        <taxon>Pectinida</taxon>
        <taxon>Pectinoidea</taxon>
        <taxon>Pectinidae</taxon>
        <taxon>Mizuhopecten</taxon>
    </lineage>
</organism>
<dbReference type="CDD" id="cd17039">
    <property type="entry name" value="Ubl_ubiquitin_like"/>
    <property type="match status" value="1"/>
</dbReference>
<reference evidence="4 5" key="1">
    <citation type="journal article" date="2017" name="Nat. Ecol. Evol.">
        <title>Scallop genome provides insights into evolution of bilaterian karyotype and development.</title>
        <authorList>
            <person name="Wang S."/>
            <person name="Zhang J."/>
            <person name="Jiao W."/>
            <person name="Li J."/>
            <person name="Xun X."/>
            <person name="Sun Y."/>
            <person name="Guo X."/>
            <person name="Huan P."/>
            <person name="Dong B."/>
            <person name="Zhang L."/>
            <person name="Hu X."/>
            <person name="Sun X."/>
            <person name="Wang J."/>
            <person name="Zhao C."/>
            <person name="Wang Y."/>
            <person name="Wang D."/>
            <person name="Huang X."/>
            <person name="Wang R."/>
            <person name="Lv J."/>
            <person name="Li Y."/>
            <person name="Zhang Z."/>
            <person name="Liu B."/>
            <person name="Lu W."/>
            <person name="Hui Y."/>
            <person name="Liang J."/>
            <person name="Zhou Z."/>
            <person name="Hou R."/>
            <person name="Li X."/>
            <person name="Liu Y."/>
            <person name="Li H."/>
            <person name="Ning X."/>
            <person name="Lin Y."/>
            <person name="Zhao L."/>
            <person name="Xing Q."/>
            <person name="Dou J."/>
            <person name="Li Y."/>
            <person name="Mao J."/>
            <person name="Guo H."/>
            <person name="Dou H."/>
            <person name="Li T."/>
            <person name="Mu C."/>
            <person name="Jiang W."/>
            <person name="Fu Q."/>
            <person name="Fu X."/>
            <person name="Miao Y."/>
            <person name="Liu J."/>
            <person name="Yu Q."/>
            <person name="Li R."/>
            <person name="Liao H."/>
            <person name="Li X."/>
            <person name="Kong Y."/>
            <person name="Jiang Z."/>
            <person name="Chourrout D."/>
            <person name="Li R."/>
            <person name="Bao Z."/>
        </authorList>
    </citation>
    <scope>NUCLEOTIDE SEQUENCE [LARGE SCALE GENOMIC DNA]</scope>
    <source>
        <strain evidence="4 5">PY_sf001</strain>
    </source>
</reference>
<dbReference type="InterPro" id="IPR029071">
    <property type="entry name" value="Ubiquitin-like_domsf"/>
</dbReference>
<dbReference type="PROSITE" id="PS50053">
    <property type="entry name" value="UBIQUITIN_2"/>
    <property type="match status" value="1"/>
</dbReference>
<dbReference type="Pfam" id="PF00240">
    <property type="entry name" value="ubiquitin"/>
    <property type="match status" value="1"/>
</dbReference>
<feature type="compositionally biased region" description="Basic and acidic residues" evidence="1">
    <location>
        <begin position="206"/>
        <end position="217"/>
    </location>
</feature>
<dbReference type="PANTHER" id="PTHR10677:SF25">
    <property type="entry name" value="UBIQUITIN-LIKE PROTEIN 7"/>
    <property type="match status" value="1"/>
</dbReference>
<evidence type="ECO:0000256" key="1">
    <source>
        <dbReference type="SAM" id="MobiDB-lite"/>
    </source>
</evidence>
<dbReference type="Proteomes" id="UP000242188">
    <property type="component" value="Unassembled WGS sequence"/>
</dbReference>
<dbReference type="SUPFAM" id="SSF46934">
    <property type="entry name" value="UBA-like"/>
    <property type="match status" value="1"/>
</dbReference>
<feature type="region of interest" description="Disordered" evidence="1">
    <location>
        <begin position="206"/>
        <end position="243"/>
    </location>
</feature>
<evidence type="ECO:0000259" key="2">
    <source>
        <dbReference type="PROSITE" id="PS50030"/>
    </source>
</evidence>
<dbReference type="InterPro" id="IPR015940">
    <property type="entry name" value="UBA"/>
</dbReference>
<evidence type="ECO:0000313" key="4">
    <source>
        <dbReference type="EMBL" id="OWF46156.1"/>
    </source>
</evidence>
<feature type="domain" description="Ubiquitin-like" evidence="3">
    <location>
        <begin position="29"/>
        <end position="103"/>
    </location>
</feature>
<evidence type="ECO:0000313" key="5">
    <source>
        <dbReference type="Proteomes" id="UP000242188"/>
    </source>
</evidence>
<feature type="compositionally biased region" description="Polar residues" evidence="1">
    <location>
        <begin position="218"/>
        <end position="227"/>
    </location>
</feature>
<dbReference type="GO" id="GO:0005829">
    <property type="term" value="C:cytosol"/>
    <property type="evidence" value="ECO:0007669"/>
    <property type="project" value="TreeGrafter"/>
</dbReference>
<feature type="compositionally biased region" description="Polar residues" evidence="1">
    <location>
        <begin position="282"/>
        <end position="291"/>
    </location>
</feature>
<proteinExistence type="predicted"/>
<feature type="region of interest" description="Disordered" evidence="1">
    <location>
        <begin position="1"/>
        <end position="24"/>
    </location>
</feature>
<dbReference type="GO" id="GO:0006511">
    <property type="term" value="P:ubiquitin-dependent protein catabolic process"/>
    <property type="evidence" value="ECO:0007669"/>
    <property type="project" value="TreeGrafter"/>
</dbReference>
<dbReference type="CDD" id="cd14326">
    <property type="entry name" value="UBA_UBL7"/>
    <property type="match status" value="1"/>
</dbReference>
<dbReference type="InterPro" id="IPR015496">
    <property type="entry name" value="Ubiquilin"/>
</dbReference>
<evidence type="ECO:0000259" key="3">
    <source>
        <dbReference type="PROSITE" id="PS50053"/>
    </source>
</evidence>
<sequence>MTFPTIPQEMGTGSSIETERSKPAAMASVSVCNRTIHGKSERMKLNLVNLKGKVSILKEEISRSINLPSQDFELVYCGQRLDDGKQMEQYGLKNGSTVFALKRHLPFSVREAEHMTPVAVKNLVATLRSALLNPAYRTTVERILNDPDAMENIIASTPGLDKDPVALAMLQDQELLAILAHPGNIQKIVEKHPSFGQAATLIAAEVSKEGSREDTDHTASGTYSLDQMSDDEDMSNSRPESSMIGGQAITASQLSAALAAATGSPQQSASDQAIPPPAYNAAQGSRVDTGSGITQDFFEQAIQQATASQSQIQQLRDMGITDEALARRALQATGGDIHAALDLIFGDGHF</sequence>
<accession>A0A210QBP9</accession>
<comment type="caution">
    <text evidence="4">The sequence shown here is derived from an EMBL/GenBank/DDBJ whole genome shotgun (WGS) entry which is preliminary data.</text>
</comment>
<gene>
    <name evidence="4" type="ORF">KP79_PYT14857</name>
</gene>
<keyword evidence="5" id="KW-1185">Reference proteome</keyword>
<dbReference type="PANTHER" id="PTHR10677">
    <property type="entry name" value="UBIQUILIN"/>
    <property type="match status" value="1"/>
</dbReference>
<feature type="region of interest" description="Disordered" evidence="1">
    <location>
        <begin position="260"/>
        <end position="291"/>
    </location>
</feature>
<dbReference type="PROSITE" id="PS50030">
    <property type="entry name" value="UBA"/>
    <property type="match status" value="1"/>
</dbReference>
<dbReference type="EMBL" id="NEDP02004255">
    <property type="protein sequence ID" value="OWF46156.1"/>
    <property type="molecule type" value="Genomic_DNA"/>
</dbReference>
<protein>
    <submittedName>
        <fullName evidence="4">Ubiquitin-like protein 7</fullName>
    </submittedName>
</protein>
<dbReference type="AlphaFoldDB" id="A0A210QBP9"/>
<dbReference type="GO" id="GO:0031593">
    <property type="term" value="F:polyubiquitin modification-dependent protein binding"/>
    <property type="evidence" value="ECO:0007669"/>
    <property type="project" value="TreeGrafter"/>
</dbReference>
<dbReference type="InterPro" id="IPR047878">
    <property type="entry name" value="UBL7_UBA"/>
</dbReference>
<dbReference type="SMART" id="SM00165">
    <property type="entry name" value="UBA"/>
    <property type="match status" value="1"/>
</dbReference>
<feature type="domain" description="UBA" evidence="2">
    <location>
        <begin position="306"/>
        <end position="347"/>
    </location>
</feature>
<dbReference type="Gene3D" id="3.10.20.90">
    <property type="entry name" value="Phosphatidylinositol 3-kinase Catalytic Subunit, Chain A, domain 1"/>
    <property type="match status" value="1"/>
</dbReference>
<dbReference type="OrthoDB" id="10016665at2759"/>
<dbReference type="Pfam" id="PF00627">
    <property type="entry name" value="UBA"/>
    <property type="match status" value="1"/>
</dbReference>
<dbReference type="STRING" id="6573.A0A210QBP9"/>
<dbReference type="SUPFAM" id="SSF54236">
    <property type="entry name" value="Ubiquitin-like"/>
    <property type="match status" value="1"/>
</dbReference>
<dbReference type="InterPro" id="IPR000626">
    <property type="entry name" value="Ubiquitin-like_dom"/>
</dbReference>
<dbReference type="InterPro" id="IPR009060">
    <property type="entry name" value="UBA-like_sf"/>
</dbReference>